<evidence type="ECO:0000256" key="2">
    <source>
        <dbReference type="ARBA" id="ARBA00022801"/>
    </source>
</evidence>
<dbReference type="SUPFAM" id="SSF54637">
    <property type="entry name" value="Thioesterase/thiol ester dehydrase-isomerase"/>
    <property type="match status" value="1"/>
</dbReference>
<evidence type="ECO:0000256" key="1">
    <source>
        <dbReference type="ARBA" id="ARBA00005953"/>
    </source>
</evidence>
<accession>A0A1X0Y941</accession>
<name>A0A1X0Y941_9BACT</name>
<dbReference type="CDD" id="cd00586">
    <property type="entry name" value="4HBT"/>
    <property type="match status" value="1"/>
</dbReference>
<reference evidence="3 4" key="1">
    <citation type="submission" date="2017-03" db="EMBL/GenBank/DDBJ databases">
        <title>Genome sequence of Geothermobacter sp. EPR-M, Deep-Sea Iron Reducer.</title>
        <authorList>
            <person name="Tully B."/>
            <person name="Savalia P."/>
            <person name="Abuyen K."/>
            <person name="Baughan C."/>
            <person name="Romero E."/>
            <person name="Ronkowski C."/>
            <person name="Torres B."/>
            <person name="Tremblay J."/>
            <person name="Trujillo A."/>
            <person name="Tyler M."/>
            <person name="Perez-Rodriguez I."/>
            <person name="Amend J."/>
        </authorList>
    </citation>
    <scope>NUCLEOTIDE SEQUENCE [LARGE SCALE GENOMIC DNA]</scope>
    <source>
        <strain evidence="3 4">EPR-M</strain>
    </source>
</reference>
<dbReference type="InterPro" id="IPR050563">
    <property type="entry name" value="4-hydroxybenzoyl-CoA_TE"/>
</dbReference>
<protein>
    <recommendedName>
        <fullName evidence="5">Acyl-CoA thioesterase FadM</fullName>
    </recommendedName>
</protein>
<evidence type="ECO:0000313" key="3">
    <source>
        <dbReference type="EMBL" id="ORJ61544.1"/>
    </source>
</evidence>
<comment type="caution">
    <text evidence="3">The sequence shown here is derived from an EMBL/GenBank/DDBJ whole genome shotgun (WGS) entry which is preliminary data.</text>
</comment>
<keyword evidence="4" id="KW-1185">Reference proteome</keyword>
<dbReference type="Proteomes" id="UP000193136">
    <property type="component" value="Unassembled WGS sequence"/>
</dbReference>
<dbReference type="STRING" id="1969733.B5V00_05765"/>
<dbReference type="Pfam" id="PF13279">
    <property type="entry name" value="4HBT_2"/>
    <property type="match status" value="1"/>
</dbReference>
<dbReference type="AlphaFoldDB" id="A0A1X0Y941"/>
<proteinExistence type="inferred from homology"/>
<evidence type="ECO:0000313" key="4">
    <source>
        <dbReference type="Proteomes" id="UP000193136"/>
    </source>
</evidence>
<dbReference type="Gene3D" id="3.10.129.10">
    <property type="entry name" value="Hotdog Thioesterase"/>
    <property type="match status" value="1"/>
</dbReference>
<evidence type="ECO:0008006" key="5">
    <source>
        <dbReference type="Google" id="ProtNLM"/>
    </source>
</evidence>
<dbReference type="OrthoDB" id="9799036at2"/>
<dbReference type="PANTHER" id="PTHR31793:SF27">
    <property type="entry name" value="NOVEL THIOESTERASE SUPERFAMILY DOMAIN AND SAPOSIN A-TYPE DOMAIN CONTAINING PROTEIN (0610012H03RIK)"/>
    <property type="match status" value="1"/>
</dbReference>
<gene>
    <name evidence="3" type="ORF">B5V00_05765</name>
</gene>
<dbReference type="InterPro" id="IPR029069">
    <property type="entry name" value="HotDog_dom_sf"/>
</dbReference>
<comment type="similarity">
    <text evidence="1">Belongs to the 4-hydroxybenzoyl-CoA thioesterase family.</text>
</comment>
<dbReference type="GO" id="GO:0047617">
    <property type="term" value="F:fatty acyl-CoA hydrolase activity"/>
    <property type="evidence" value="ECO:0007669"/>
    <property type="project" value="TreeGrafter"/>
</dbReference>
<keyword evidence="2" id="KW-0378">Hydrolase</keyword>
<dbReference type="PANTHER" id="PTHR31793">
    <property type="entry name" value="4-HYDROXYBENZOYL-COA THIOESTERASE FAMILY MEMBER"/>
    <property type="match status" value="1"/>
</dbReference>
<organism evidence="3 4">
    <name type="scientific">Geothermobacter hydrogeniphilus</name>
    <dbReference type="NCBI Taxonomy" id="1969733"/>
    <lineage>
        <taxon>Bacteria</taxon>
        <taxon>Pseudomonadati</taxon>
        <taxon>Thermodesulfobacteriota</taxon>
        <taxon>Desulfuromonadia</taxon>
        <taxon>Desulfuromonadales</taxon>
        <taxon>Geothermobacteraceae</taxon>
        <taxon>Geothermobacter</taxon>
    </lineage>
</organism>
<dbReference type="EMBL" id="NAAD01000005">
    <property type="protein sequence ID" value="ORJ61544.1"/>
    <property type="molecule type" value="Genomic_DNA"/>
</dbReference>
<sequence length="168" mass="18985">MRRGYPVLQDWTAFDLFLPSLPALKREAAMHDFHFTMPYKVRVADINYGGHVSNAVVLNYFQDGRIAYLDRLGGFSEMDIGGCGIILPEAHVLYRAEMFLGDELIIGVRISRLGRSSMVMACRIERDGEVTAEGTTNLVAFDYVRRKPVRLPDKFVAAVRQMEGLPQE</sequence>